<evidence type="ECO:0000259" key="1">
    <source>
        <dbReference type="Pfam" id="PF04443"/>
    </source>
</evidence>
<dbReference type="RefSeq" id="WP_052376410.1">
    <property type="nucleotide sequence ID" value="NZ_ASRX01000062.1"/>
</dbReference>
<dbReference type="AlphaFoldDB" id="A0A017SZZ1"/>
<dbReference type="EMBL" id="ASRX01000062">
    <property type="protein sequence ID" value="EYF02337.1"/>
    <property type="molecule type" value="Genomic_DNA"/>
</dbReference>
<name>A0A017SZZ1_9BACT</name>
<comment type="caution">
    <text evidence="2">The sequence shown here is derived from an EMBL/GenBank/DDBJ whole genome shotgun (WGS) entry which is preliminary data.</text>
</comment>
<dbReference type="Gene3D" id="3.40.50.12780">
    <property type="entry name" value="N-terminal domain of ligase-like"/>
    <property type="match status" value="1"/>
</dbReference>
<dbReference type="GO" id="GO:0008218">
    <property type="term" value="P:bioluminescence"/>
    <property type="evidence" value="ECO:0007669"/>
    <property type="project" value="InterPro"/>
</dbReference>
<proteinExistence type="predicted"/>
<dbReference type="Proteomes" id="UP000019678">
    <property type="component" value="Unassembled WGS sequence"/>
</dbReference>
<dbReference type="GO" id="GO:0047474">
    <property type="term" value="F:long-chain fatty acid--protein ligase activity"/>
    <property type="evidence" value="ECO:0007669"/>
    <property type="project" value="InterPro"/>
</dbReference>
<dbReference type="InterPro" id="IPR042099">
    <property type="entry name" value="ANL_N_sf"/>
</dbReference>
<dbReference type="STRING" id="1192034.CAP_7266"/>
<accession>A0A017SZZ1</accession>
<sequence>MGWLEESDALHARVQDFIAATGGGSMVAQDDFDTLATEIARYQAAYCAPVRRLFQARGTLAEVIATAAHIPAVPTDAFRFTRVAVHPREADAWVFRTSGTSLGPNARGEHPLRTAATYEIAALTWGAKMMWPDRKAMRVMVLAPPLSDAPDSSLSFMLDRFATHLGGHASWHFRAHGSRAELDSESVGRACGEAWEAGEPVLVLGTSFAFVHLLESCPKGSTRLPEGSRVMQTGGFKGRSREVEASTLRAEIASLFGIPEPHVIGEYGMTELSSQMYEETLAASLRDGHAAPGIYLPPPWMRVTAVDPVTLAALPEGELGLARIVDLANVDSAVAIQTADRVRVTGASIELLGRAPGATPRGCSLALDEMLGGSS</sequence>
<reference evidence="2 3" key="1">
    <citation type="submission" date="2013-05" db="EMBL/GenBank/DDBJ databases">
        <title>Genome assembly of Chondromyces apiculatus DSM 436.</title>
        <authorList>
            <person name="Sharma G."/>
            <person name="Khatri I."/>
            <person name="Kaur C."/>
            <person name="Mayilraj S."/>
            <person name="Subramanian S."/>
        </authorList>
    </citation>
    <scope>NUCLEOTIDE SEQUENCE [LARGE SCALE GENOMIC DNA]</scope>
    <source>
        <strain evidence="2 3">DSM 436</strain>
    </source>
</reference>
<evidence type="ECO:0000313" key="3">
    <source>
        <dbReference type="Proteomes" id="UP000019678"/>
    </source>
</evidence>
<evidence type="ECO:0000313" key="2">
    <source>
        <dbReference type="EMBL" id="EYF02337.1"/>
    </source>
</evidence>
<dbReference type="InterPro" id="IPR007534">
    <property type="entry name" value="LuxE"/>
</dbReference>
<feature type="domain" description="Acyl-protein synthetase LuxE" evidence="1">
    <location>
        <begin position="51"/>
        <end position="371"/>
    </location>
</feature>
<dbReference type="Pfam" id="PF04443">
    <property type="entry name" value="LuxE"/>
    <property type="match status" value="1"/>
</dbReference>
<organism evidence="2 3">
    <name type="scientific">Chondromyces apiculatus DSM 436</name>
    <dbReference type="NCBI Taxonomy" id="1192034"/>
    <lineage>
        <taxon>Bacteria</taxon>
        <taxon>Pseudomonadati</taxon>
        <taxon>Myxococcota</taxon>
        <taxon>Polyangia</taxon>
        <taxon>Polyangiales</taxon>
        <taxon>Polyangiaceae</taxon>
        <taxon>Chondromyces</taxon>
    </lineage>
</organism>
<gene>
    <name evidence="2" type="ORF">CAP_7266</name>
</gene>
<keyword evidence="3" id="KW-1185">Reference proteome</keyword>
<dbReference type="eggNOG" id="COG0318">
    <property type="taxonomic scope" value="Bacteria"/>
</dbReference>
<protein>
    <submittedName>
        <fullName evidence="2">Putative acyl protein synthase/acyl-CoA reductase-like protein</fullName>
    </submittedName>
</protein>